<dbReference type="InterPro" id="IPR027417">
    <property type="entry name" value="P-loop_NTPase"/>
</dbReference>
<dbReference type="SUPFAM" id="SSF54427">
    <property type="entry name" value="NTF2-like"/>
    <property type="match status" value="1"/>
</dbReference>
<protein>
    <recommendedName>
        <fullName evidence="3">Adenylate kinase</fullName>
    </recommendedName>
</protein>
<sequence>MKRVIVIGCPGSGKSTFARKLQSIIDIPLHYLDMLKWNSDKTVVEKEVFIERLNRVLVTDCWIIDGNYLRTMPLRMKEADTVFFLDYDVETCLSGVEARKGQPRLDMPWIETETDPAFIEFIKSFHSESRPKILELLEANQDKEIVVFKNRSEADQYLLKLTMLNLEQYHLDKENRNSGKYVDVLHPEFKEFGQSGAIYHLCDFKGIPLKDTSEYEISNFFVKELSEDNRLCTYTLLNKNSGMKSNRSSLWLRDYDDWKLYFHQGTTVK</sequence>
<name>A0A662Z2A5_9STAP</name>
<proteinExistence type="predicted"/>
<evidence type="ECO:0008006" key="3">
    <source>
        <dbReference type="Google" id="ProtNLM"/>
    </source>
</evidence>
<dbReference type="Proteomes" id="UP000243605">
    <property type="component" value="Unassembled WGS sequence"/>
</dbReference>
<dbReference type="RefSeq" id="WP_245705631.1">
    <property type="nucleotide sequence ID" value="NZ_FOIT01000002.1"/>
</dbReference>
<dbReference type="InterPro" id="IPR052922">
    <property type="entry name" value="Cytidylate_Kinase-2"/>
</dbReference>
<accession>A0A662Z2A5</accession>
<dbReference type="AlphaFoldDB" id="A0A662Z2A5"/>
<dbReference type="InterPro" id="IPR032710">
    <property type="entry name" value="NTF2-like_dom_sf"/>
</dbReference>
<evidence type="ECO:0000313" key="1">
    <source>
        <dbReference type="EMBL" id="SEV93657.1"/>
    </source>
</evidence>
<gene>
    <name evidence="1" type="ORF">SAMN05192557_0876</name>
</gene>
<keyword evidence="2" id="KW-1185">Reference proteome</keyword>
<dbReference type="SUPFAM" id="SSF52540">
    <property type="entry name" value="P-loop containing nucleoside triphosphate hydrolases"/>
    <property type="match status" value="1"/>
</dbReference>
<dbReference type="PANTHER" id="PTHR37816">
    <property type="entry name" value="YALI0E33011P"/>
    <property type="match status" value="1"/>
</dbReference>
<dbReference type="PANTHER" id="PTHR37816:SF3">
    <property type="entry name" value="MODULATES DNA TOPOLOGY"/>
    <property type="match status" value="1"/>
</dbReference>
<dbReference type="Gene3D" id="3.40.50.300">
    <property type="entry name" value="P-loop containing nucleotide triphosphate hydrolases"/>
    <property type="match status" value="1"/>
</dbReference>
<dbReference type="EMBL" id="FOIT01000002">
    <property type="protein sequence ID" value="SEV93657.1"/>
    <property type="molecule type" value="Genomic_DNA"/>
</dbReference>
<organism evidence="1 2">
    <name type="scientific">Aliicoccus persicus</name>
    <dbReference type="NCBI Taxonomy" id="930138"/>
    <lineage>
        <taxon>Bacteria</taxon>
        <taxon>Bacillati</taxon>
        <taxon>Bacillota</taxon>
        <taxon>Bacilli</taxon>
        <taxon>Bacillales</taxon>
        <taxon>Staphylococcaceae</taxon>
        <taxon>Aliicoccus</taxon>
    </lineage>
</organism>
<reference evidence="1 2" key="1">
    <citation type="submission" date="2016-10" db="EMBL/GenBank/DDBJ databases">
        <authorList>
            <person name="Varghese N."/>
            <person name="Submissions S."/>
        </authorList>
    </citation>
    <scope>NUCLEOTIDE SEQUENCE [LARGE SCALE GENOMIC DNA]</scope>
    <source>
        <strain evidence="1 2">IBRC-M10081</strain>
    </source>
</reference>
<evidence type="ECO:0000313" key="2">
    <source>
        <dbReference type="Proteomes" id="UP000243605"/>
    </source>
</evidence>